<dbReference type="Proteomes" id="UP000287651">
    <property type="component" value="Unassembled WGS sequence"/>
</dbReference>
<comment type="caution">
    <text evidence="2">The sequence shown here is derived from an EMBL/GenBank/DDBJ whole genome shotgun (WGS) entry which is preliminary data.</text>
</comment>
<sequence length="75" mass="8054">MPTREGRTQPSSGAHQVRYVLQRGGSTVVAHYRKSDGDSGRGWRSREPGAGKPITVRRGRGLGVGEGHVRLSCLA</sequence>
<accession>A0A444G485</accession>
<organism evidence="2 3">
    <name type="scientific">Ensete ventricosum</name>
    <name type="common">Abyssinian banana</name>
    <name type="synonym">Musa ensete</name>
    <dbReference type="NCBI Taxonomy" id="4639"/>
    <lineage>
        <taxon>Eukaryota</taxon>
        <taxon>Viridiplantae</taxon>
        <taxon>Streptophyta</taxon>
        <taxon>Embryophyta</taxon>
        <taxon>Tracheophyta</taxon>
        <taxon>Spermatophyta</taxon>
        <taxon>Magnoliopsida</taxon>
        <taxon>Liliopsida</taxon>
        <taxon>Zingiberales</taxon>
        <taxon>Musaceae</taxon>
        <taxon>Ensete</taxon>
    </lineage>
</organism>
<feature type="compositionally biased region" description="Basic and acidic residues" evidence="1">
    <location>
        <begin position="33"/>
        <end position="49"/>
    </location>
</feature>
<proteinExistence type="predicted"/>
<feature type="region of interest" description="Disordered" evidence="1">
    <location>
        <begin position="31"/>
        <end position="61"/>
    </location>
</feature>
<dbReference type="AlphaFoldDB" id="A0A444G485"/>
<name>A0A444G485_ENSVE</name>
<evidence type="ECO:0000313" key="2">
    <source>
        <dbReference type="EMBL" id="RRT61089.1"/>
    </source>
</evidence>
<dbReference type="EMBL" id="AMZH03007541">
    <property type="protein sequence ID" value="RRT61089.1"/>
    <property type="molecule type" value="Genomic_DNA"/>
</dbReference>
<reference evidence="2 3" key="1">
    <citation type="journal article" date="2014" name="Agronomy (Basel)">
        <title>A Draft Genome Sequence for Ensete ventricosum, the Drought-Tolerant Tree Against Hunger.</title>
        <authorList>
            <person name="Harrison J."/>
            <person name="Moore K.A."/>
            <person name="Paszkiewicz K."/>
            <person name="Jones T."/>
            <person name="Grant M."/>
            <person name="Ambacheew D."/>
            <person name="Muzemil S."/>
            <person name="Studholme D.J."/>
        </authorList>
    </citation>
    <scope>NUCLEOTIDE SEQUENCE [LARGE SCALE GENOMIC DNA]</scope>
</reference>
<gene>
    <name evidence="2" type="ORF">B296_00020228</name>
</gene>
<protein>
    <submittedName>
        <fullName evidence="2">Uncharacterized protein</fullName>
    </submittedName>
</protein>
<evidence type="ECO:0000256" key="1">
    <source>
        <dbReference type="SAM" id="MobiDB-lite"/>
    </source>
</evidence>
<evidence type="ECO:0000313" key="3">
    <source>
        <dbReference type="Proteomes" id="UP000287651"/>
    </source>
</evidence>